<keyword evidence="1" id="KW-0812">Transmembrane</keyword>
<comment type="caution">
    <text evidence="2">The sequence shown here is derived from an EMBL/GenBank/DDBJ whole genome shotgun (WGS) entry which is preliminary data.</text>
</comment>
<protein>
    <submittedName>
        <fullName evidence="2">Uncharacterized protein</fullName>
    </submittedName>
</protein>
<reference evidence="2 3" key="1">
    <citation type="submission" date="2020-04" db="EMBL/GenBank/DDBJ databases">
        <title>Perkinsus olseni comparative genomics.</title>
        <authorList>
            <person name="Bogema D.R."/>
        </authorList>
    </citation>
    <scope>NUCLEOTIDE SEQUENCE [LARGE SCALE GENOMIC DNA]</scope>
    <source>
        <strain evidence="2">ATCC PRA-205</strain>
    </source>
</reference>
<name>A0A7J6SS00_PEROL</name>
<dbReference type="EMBL" id="JABANM010012721">
    <property type="protein sequence ID" value="KAF4735535.1"/>
    <property type="molecule type" value="Genomic_DNA"/>
</dbReference>
<evidence type="ECO:0000313" key="3">
    <source>
        <dbReference type="Proteomes" id="UP000574390"/>
    </source>
</evidence>
<dbReference type="Proteomes" id="UP000574390">
    <property type="component" value="Unassembled WGS sequence"/>
</dbReference>
<feature type="transmembrane region" description="Helical" evidence="1">
    <location>
        <begin position="31"/>
        <end position="53"/>
    </location>
</feature>
<evidence type="ECO:0000256" key="1">
    <source>
        <dbReference type="SAM" id="Phobius"/>
    </source>
</evidence>
<gene>
    <name evidence="2" type="ORF">FOZ62_022233</name>
</gene>
<proteinExistence type="predicted"/>
<evidence type="ECO:0000313" key="2">
    <source>
        <dbReference type="EMBL" id="KAF4735535.1"/>
    </source>
</evidence>
<dbReference type="AlphaFoldDB" id="A0A7J6SS00"/>
<organism evidence="2 3">
    <name type="scientific">Perkinsus olseni</name>
    <name type="common">Perkinsus atlanticus</name>
    <dbReference type="NCBI Taxonomy" id="32597"/>
    <lineage>
        <taxon>Eukaryota</taxon>
        <taxon>Sar</taxon>
        <taxon>Alveolata</taxon>
        <taxon>Perkinsozoa</taxon>
        <taxon>Perkinsea</taxon>
        <taxon>Perkinsida</taxon>
        <taxon>Perkinsidae</taxon>
        <taxon>Perkinsus</taxon>
    </lineage>
</organism>
<keyword evidence="1" id="KW-0472">Membrane</keyword>
<sequence length="89" mass="10462">MWDDALESRLWCMFELAVFVKQHGIDKVEIWVLHSIEFAAFYFTTSILFWVGHDLLDDYIPALLIDAVFSILNESYFYESGEAEMFVIV</sequence>
<accession>A0A7J6SS00</accession>
<keyword evidence="1" id="KW-1133">Transmembrane helix</keyword>